<dbReference type="PANTHER" id="PTHR13271">
    <property type="entry name" value="UNCHARACTERIZED PUTATIVE METHYLTRANSFERASE"/>
    <property type="match status" value="1"/>
</dbReference>
<keyword evidence="3" id="KW-1185">Reference proteome</keyword>
<dbReference type="PANTHER" id="PTHR13271:SF151">
    <property type="entry name" value="SET DOMAIN-CONTAINING PROTEIN 4"/>
    <property type="match status" value="1"/>
</dbReference>
<gene>
    <name evidence="2" type="ORF">TTAC_LOCUS6641</name>
</gene>
<dbReference type="Pfam" id="PF00856">
    <property type="entry name" value="SET"/>
    <property type="match status" value="1"/>
</dbReference>
<evidence type="ECO:0000313" key="3">
    <source>
        <dbReference type="Proteomes" id="UP000274429"/>
    </source>
</evidence>
<dbReference type="Gene3D" id="3.90.1410.10">
    <property type="entry name" value="set domain protein methyltransferase, domain 1"/>
    <property type="match status" value="1"/>
</dbReference>
<reference evidence="4" key="1">
    <citation type="submission" date="2017-02" db="UniProtKB">
        <authorList>
            <consortium name="WormBaseParasite"/>
        </authorList>
    </citation>
    <scope>IDENTIFICATION</scope>
</reference>
<dbReference type="WBParaSite" id="TTAC_0000665601-mRNA-1">
    <property type="protein sequence ID" value="TTAC_0000665601-mRNA-1"/>
    <property type="gene ID" value="TTAC_0000665601"/>
</dbReference>
<proteinExistence type="predicted"/>
<name>A0A0R3X0J5_HYDTA</name>
<evidence type="ECO:0000313" key="2">
    <source>
        <dbReference type="EMBL" id="VDM30877.1"/>
    </source>
</evidence>
<protein>
    <submittedName>
        <fullName evidence="4">SET domain-containing protein</fullName>
    </submittedName>
</protein>
<dbReference type="SUPFAM" id="SSF82199">
    <property type="entry name" value="SET domain"/>
    <property type="match status" value="1"/>
</dbReference>
<accession>A0A0R3X0J5</accession>
<sequence>MSKTKKFLKWFEELNHGANDSETLGLEISDSVEIGGRGLIALNTLPFSDGSLLSIKVDDPRLVLTPVRSHYLVNQCSCDFNECWRPAINVTPQEPQDILVLFFFHLKLANQNPKCVLHGMWQAYFEILPKSFTDVAYVSVEDPKIMSALKPLLPVPLVLAFESRIERMRRSYRRLFSNPMPSEPPIGFAWAWSVVNSRCVYVNLRHWGGNKSIVPHLCDCRPIFLPQSNRNIAIIPLFDFFNHSPNVSVAIEVTDGLLKVKTDSSYQKGQQVFINYGNHDNIFLLCEYGFCIPDGKNPCEVIYPTSGNLLAIGGSAQRLNLVLSTLELRSSGDDTTWELVYLTVEGPSYYLILILFALFTPDEVIPPLNVLYSLDEDDRSPSIQHGLRLLLNCLLEETEKALGSVTALECHHAFIDILITLFASRRILLKSVR</sequence>
<dbReference type="PROSITE" id="PS50280">
    <property type="entry name" value="SET"/>
    <property type="match status" value="1"/>
</dbReference>
<dbReference type="InterPro" id="IPR001214">
    <property type="entry name" value="SET_dom"/>
</dbReference>
<feature type="domain" description="SET" evidence="1">
    <location>
        <begin position="24"/>
        <end position="277"/>
    </location>
</feature>
<evidence type="ECO:0000259" key="1">
    <source>
        <dbReference type="PROSITE" id="PS50280"/>
    </source>
</evidence>
<dbReference type="InterPro" id="IPR046341">
    <property type="entry name" value="SET_dom_sf"/>
</dbReference>
<dbReference type="STRING" id="6205.A0A0R3X0J5"/>
<dbReference type="EMBL" id="UYWX01020312">
    <property type="protein sequence ID" value="VDM30877.1"/>
    <property type="molecule type" value="Genomic_DNA"/>
</dbReference>
<evidence type="ECO:0000313" key="4">
    <source>
        <dbReference type="WBParaSite" id="TTAC_0000665601-mRNA-1"/>
    </source>
</evidence>
<organism evidence="4">
    <name type="scientific">Hydatigena taeniaeformis</name>
    <name type="common">Feline tapeworm</name>
    <name type="synonym">Taenia taeniaeformis</name>
    <dbReference type="NCBI Taxonomy" id="6205"/>
    <lineage>
        <taxon>Eukaryota</taxon>
        <taxon>Metazoa</taxon>
        <taxon>Spiralia</taxon>
        <taxon>Lophotrochozoa</taxon>
        <taxon>Platyhelminthes</taxon>
        <taxon>Cestoda</taxon>
        <taxon>Eucestoda</taxon>
        <taxon>Cyclophyllidea</taxon>
        <taxon>Taeniidae</taxon>
        <taxon>Hydatigera</taxon>
    </lineage>
</organism>
<dbReference type="AlphaFoldDB" id="A0A0R3X0J5"/>
<dbReference type="OrthoDB" id="341421at2759"/>
<dbReference type="InterPro" id="IPR050600">
    <property type="entry name" value="SETD3_SETD6_MTase"/>
</dbReference>
<reference evidence="2 3" key="2">
    <citation type="submission" date="2018-11" db="EMBL/GenBank/DDBJ databases">
        <authorList>
            <consortium name="Pathogen Informatics"/>
        </authorList>
    </citation>
    <scope>NUCLEOTIDE SEQUENCE [LARGE SCALE GENOMIC DNA]</scope>
</reference>
<dbReference type="GO" id="GO:0016279">
    <property type="term" value="F:protein-lysine N-methyltransferase activity"/>
    <property type="evidence" value="ECO:0007669"/>
    <property type="project" value="TreeGrafter"/>
</dbReference>
<dbReference type="Proteomes" id="UP000274429">
    <property type="component" value="Unassembled WGS sequence"/>
</dbReference>